<evidence type="ECO:0000313" key="1">
    <source>
        <dbReference type="EMBL" id="KAI4377934.1"/>
    </source>
</evidence>
<accession>A0ACB9RGF2</accession>
<dbReference type="Proteomes" id="UP001057402">
    <property type="component" value="Chromosome 4"/>
</dbReference>
<comment type="caution">
    <text evidence="1">The sequence shown here is derived from an EMBL/GenBank/DDBJ whole genome shotgun (WGS) entry which is preliminary data.</text>
</comment>
<evidence type="ECO:0000313" key="2">
    <source>
        <dbReference type="Proteomes" id="UP001057402"/>
    </source>
</evidence>
<sequence>MGYHHLPCLVLGLLLIFPTLSLSQDSFTPSRATFYGSPDCYGIPRGACGYGDYGRNVNDGYVTGVSKLYKDGFGCGSCYQVRCKGPLCTDDGAYVVVTDYGEGDGTDFILSERAYAKMAKPEGVAELFACGVVNIEFRRVPCKYTSYNIIFKVHEHSKYPDYLAVVALYVGGQYNITAMEIWQEACKEWQPMRKVYGAVWDSQNPPRGPINLRFQVGGANGLNWVQPSDGIIPGDWKPGYAYDSHFQLN</sequence>
<gene>
    <name evidence="1" type="ORF">MLD38_015487</name>
</gene>
<proteinExistence type="predicted"/>
<name>A0ACB9RGF2_9MYRT</name>
<protein>
    <submittedName>
        <fullName evidence="1">Uncharacterized protein</fullName>
    </submittedName>
</protein>
<keyword evidence="2" id="KW-1185">Reference proteome</keyword>
<dbReference type="EMBL" id="CM042883">
    <property type="protein sequence ID" value="KAI4377934.1"/>
    <property type="molecule type" value="Genomic_DNA"/>
</dbReference>
<organism evidence="1 2">
    <name type="scientific">Melastoma candidum</name>
    <dbReference type="NCBI Taxonomy" id="119954"/>
    <lineage>
        <taxon>Eukaryota</taxon>
        <taxon>Viridiplantae</taxon>
        <taxon>Streptophyta</taxon>
        <taxon>Embryophyta</taxon>
        <taxon>Tracheophyta</taxon>
        <taxon>Spermatophyta</taxon>
        <taxon>Magnoliopsida</taxon>
        <taxon>eudicotyledons</taxon>
        <taxon>Gunneridae</taxon>
        <taxon>Pentapetalae</taxon>
        <taxon>rosids</taxon>
        <taxon>malvids</taxon>
        <taxon>Myrtales</taxon>
        <taxon>Melastomataceae</taxon>
        <taxon>Melastomatoideae</taxon>
        <taxon>Melastomateae</taxon>
        <taxon>Melastoma</taxon>
    </lineage>
</organism>
<reference evidence="2" key="1">
    <citation type="journal article" date="2023" name="Front. Plant Sci.">
        <title>Chromosomal-level genome assembly of Melastoma candidum provides insights into trichome evolution.</title>
        <authorList>
            <person name="Zhong Y."/>
            <person name="Wu W."/>
            <person name="Sun C."/>
            <person name="Zou P."/>
            <person name="Liu Y."/>
            <person name="Dai S."/>
            <person name="Zhou R."/>
        </authorList>
    </citation>
    <scope>NUCLEOTIDE SEQUENCE [LARGE SCALE GENOMIC DNA]</scope>
</reference>